<evidence type="ECO:0000313" key="2">
    <source>
        <dbReference type="Proteomes" id="UP001186974"/>
    </source>
</evidence>
<sequence length="560" mass="61066">MSFEGPATKQSTFDFTGGWGGWGSGGSKFSWGSGGGGDAKKEEKKDKASDSLWGGGFNSSAAAGKKGDSSAGFDFGFDAGGGDLGAGKANDDSKDAGDDGWADGGGFNWGTTSSSKKKDKAKKSLVAEVVESEFEPEPAAPEPAAAEEDTWGGWGGSKSKKKGKKGAEEPVPPPPPPPPPPEPPKNEDDDTWGGFSSGKKKKCKNAKDDFAAFDEGPAVVEIVPEAEVEATSSADRAALQERWDEWHKYRKLSSKDKKAWRKKNPYKDEPTEPFEPEPALEPELDVELQAEQDAIVEVPLVEAGSVGQDDAQAGSGTDKAELQAQWDEWHKWKDMSNKDKKAWRKKNAFKDEPMEPLDPEPALELAPDPEIAAEEPLIDPDPIEEEAAPAASGVDYTELQAQWDEWNMYKKLSSKDKKAWKKKNPYRDEPMEPFDPEPASAPAPEPEPEPEPEPFAEEVVPPMSGTDKAELQAQWDEWHKWKNMSGKDKKTWRKQNAGREDPFIPDEPEPAAEALQEPTVETVPEALADETAPEKGAETAPAEDSKKAREELQARWDAYN</sequence>
<accession>A0ACC3D7T8</accession>
<comment type="caution">
    <text evidence="1">The sequence shown here is derived from an EMBL/GenBank/DDBJ whole genome shotgun (WGS) entry which is preliminary data.</text>
</comment>
<feature type="non-terminal residue" evidence="1">
    <location>
        <position position="560"/>
    </location>
</feature>
<reference evidence="1" key="1">
    <citation type="submission" date="2024-09" db="EMBL/GenBank/DDBJ databases">
        <title>Black Yeasts Isolated from many extreme environments.</title>
        <authorList>
            <person name="Coleine C."/>
            <person name="Stajich J.E."/>
            <person name="Selbmann L."/>
        </authorList>
    </citation>
    <scope>NUCLEOTIDE SEQUENCE</scope>
    <source>
        <strain evidence="1">CCFEE 5737</strain>
    </source>
</reference>
<gene>
    <name evidence="1" type="ORF">LTS18_002724</name>
</gene>
<dbReference type="Proteomes" id="UP001186974">
    <property type="component" value="Unassembled WGS sequence"/>
</dbReference>
<keyword evidence="2" id="KW-1185">Reference proteome</keyword>
<name>A0ACC3D7T8_9PEZI</name>
<dbReference type="EMBL" id="JAWDJW010006987">
    <property type="protein sequence ID" value="KAK3063112.1"/>
    <property type="molecule type" value="Genomic_DNA"/>
</dbReference>
<evidence type="ECO:0000313" key="1">
    <source>
        <dbReference type="EMBL" id="KAK3063112.1"/>
    </source>
</evidence>
<organism evidence="1 2">
    <name type="scientific">Coniosporium uncinatum</name>
    <dbReference type="NCBI Taxonomy" id="93489"/>
    <lineage>
        <taxon>Eukaryota</taxon>
        <taxon>Fungi</taxon>
        <taxon>Dikarya</taxon>
        <taxon>Ascomycota</taxon>
        <taxon>Pezizomycotina</taxon>
        <taxon>Dothideomycetes</taxon>
        <taxon>Dothideomycetes incertae sedis</taxon>
        <taxon>Coniosporium</taxon>
    </lineage>
</organism>
<proteinExistence type="predicted"/>
<protein>
    <submittedName>
        <fullName evidence="1">Uncharacterized protein</fullName>
    </submittedName>
</protein>